<name>A0A1N7HTV8_9FLAO</name>
<proteinExistence type="predicted"/>
<dbReference type="Proteomes" id="UP000186373">
    <property type="component" value="Unassembled WGS sequence"/>
</dbReference>
<sequence>MNNLKISTAQFENKSGDKEYNLSVIEKLAAEAASKGSQVIAFHECSITGYTFARNLSKDQLLEVAELIPDGKSIQRLQQIATQYNITILAGLFEKDEHDHIFKAYVGVDQTGLKAKYRKLHPFINPHLTPGNEYCIFDIQGWKCGILICYDNNIVENVRATRLLGADIIFMPHVTMGTPSTRPGAGFVDPELWQNREADPTSLRLEFDGMKGRDWLMKWLPARAYDNAVYVVFSNPIGMDDDQLKNGCSMIIDPFGDIIAECRSFDDSFESVTISPEKLTQAGGSRYVKARRPELYRDIIGRAHHSEQKVVWMKDHTIEPDSSVKIKGLEL</sequence>
<dbReference type="PANTHER" id="PTHR43674">
    <property type="entry name" value="NITRILASE C965.09-RELATED"/>
    <property type="match status" value="1"/>
</dbReference>
<dbReference type="InterPro" id="IPR050345">
    <property type="entry name" value="Aliph_Amidase/BUP"/>
</dbReference>
<dbReference type="GO" id="GO:0016811">
    <property type="term" value="F:hydrolase activity, acting on carbon-nitrogen (but not peptide) bonds, in linear amides"/>
    <property type="evidence" value="ECO:0007669"/>
    <property type="project" value="TreeGrafter"/>
</dbReference>
<evidence type="ECO:0000259" key="2">
    <source>
        <dbReference type="PROSITE" id="PS50263"/>
    </source>
</evidence>
<keyword evidence="4" id="KW-1185">Reference proteome</keyword>
<dbReference type="InterPro" id="IPR036526">
    <property type="entry name" value="C-N_Hydrolase_sf"/>
</dbReference>
<evidence type="ECO:0000313" key="4">
    <source>
        <dbReference type="Proteomes" id="UP000186373"/>
    </source>
</evidence>
<dbReference type="Gene3D" id="3.60.110.10">
    <property type="entry name" value="Carbon-nitrogen hydrolase"/>
    <property type="match status" value="1"/>
</dbReference>
<dbReference type="EMBL" id="FTNY01000001">
    <property type="protein sequence ID" value="SIS28255.1"/>
    <property type="molecule type" value="Genomic_DNA"/>
</dbReference>
<keyword evidence="1 3" id="KW-0378">Hydrolase</keyword>
<protein>
    <submittedName>
        <fullName evidence="3">Predicted amidohydrolase</fullName>
    </submittedName>
</protein>
<evidence type="ECO:0000256" key="1">
    <source>
        <dbReference type="ARBA" id="ARBA00022801"/>
    </source>
</evidence>
<dbReference type="OrthoDB" id="9811121at2"/>
<gene>
    <name evidence="3" type="ORF">SAMN05421639_101120</name>
</gene>
<accession>A0A1N7HTV8</accession>
<dbReference type="PROSITE" id="PS50263">
    <property type="entry name" value="CN_HYDROLASE"/>
    <property type="match status" value="1"/>
</dbReference>
<dbReference type="RefSeq" id="WP_076505357.1">
    <property type="nucleotide sequence ID" value="NZ_FTNY01000001.1"/>
</dbReference>
<organism evidence="3 4">
    <name type="scientific">Chryseobacterium shigense</name>
    <dbReference type="NCBI Taxonomy" id="297244"/>
    <lineage>
        <taxon>Bacteria</taxon>
        <taxon>Pseudomonadati</taxon>
        <taxon>Bacteroidota</taxon>
        <taxon>Flavobacteriia</taxon>
        <taxon>Flavobacteriales</taxon>
        <taxon>Weeksellaceae</taxon>
        <taxon>Chryseobacterium group</taxon>
        <taxon>Chryseobacterium</taxon>
    </lineage>
</organism>
<dbReference type="SUPFAM" id="SSF56317">
    <property type="entry name" value="Carbon-nitrogen hydrolase"/>
    <property type="match status" value="1"/>
</dbReference>
<dbReference type="Pfam" id="PF00795">
    <property type="entry name" value="CN_hydrolase"/>
    <property type="match status" value="1"/>
</dbReference>
<reference evidence="4" key="1">
    <citation type="submission" date="2017-01" db="EMBL/GenBank/DDBJ databases">
        <authorList>
            <person name="Varghese N."/>
            <person name="Submissions S."/>
        </authorList>
    </citation>
    <scope>NUCLEOTIDE SEQUENCE [LARGE SCALE GENOMIC DNA]</scope>
    <source>
        <strain evidence="4">DSM 17126</strain>
    </source>
</reference>
<dbReference type="CDD" id="cd07585">
    <property type="entry name" value="nitrilase_7"/>
    <property type="match status" value="1"/>
</dbReference>
<feature type="domain" description="CN hydrolase" evidence="2">
    <location>
        <begin position="4"/>
        <end position="276"/>
    </location>
</feature>
<evidence type="ECO:0000313" key="3">
    <source>
        <dbReference type="EMBL" id="SIS28255.1"/>
    </source>
</evidence>
<dbReference type="AlphaFoldDB" id="A0A1N7HTV8"/>
<dbReference type="PANTHER" id="PTHR43674:SF16">
    <property type="entry name" value="CARBON-NITROGEN FAMILY, PUTATIVE (AFU_ORTHOLOGUE AFUA_5G02350)-RELATED"/>
    <property type="match status" value="1"/>
</dbReference>
<dbReference type="InterPro" id="IPR003010">
    <property type="entry name" value="C-N_Hydrolase"/>
</dbReference>